<accession>A0A1D2QLG0</accession>
<evidence type="ECO:0000313" key="2">
    <source>
        <dbReference type="Proteomes" id="UP000242502"/>
    </source>
</evidence>
<sequence length="119" mass="14043">MLHQFCSNLQTMITRLIGQHNDLTASLEALEKHLESDVSWSSANRVELALIDFYDDITLLTEWQRRLAEINRLPKHLKEFYEEHTGEADSSKLRALLVRLVSDLQWFRESKRVVRFNES</sequence>
<evidence type="ECO:0000313" key="1">
    <source>
        <dbReference type="EMBL" id="ODS22411.1"/>
    </source>
</evidence>
<comment type="caution">
    <text evidence="1">The sequence shown here is derived from an EMBL/GenBank/DDBJ whole genome shotgun (WGS) entry which is preliminary data.</text>
</comment>
<dbReference type="Proteomes" id="UP000242502">
    <property type="component" value="Unassembled WGS sequence"/>
</dbReference>
<name>A0A1D2QLG0_9GAMM</name>
<gene>
    <name evidence="1" type="ORF">AB835_14285</name>
</gene>
<dbReference type="EMBL" id="MDLC01000084">
    <property type="protein sequence ID" value="ODS22411.1"/>
    <property type="molecule type" value="Genomic_DNA"/>
</dbReference>
<dbReference type="STRING" id="62101.AB835_14285"/>
<protein>
    <submittedName>
        <fullName evidence="1">Uncharacterized protein</fullName>
    </submittedName>
</protein>
<organism evidence="1 2">
    <name type="scientific">Candidatus Endobugula sertula</name>
    <name type="common">Bugula neritina bacterial symbiont</name>
    <dbReference type="NCBI Taxonomy" id="62101"/>
    <lineage>
        <taxon>Bacteria</taxon>
        <taxon>Pseudomonadati</taxon>
        <taxon>Pseudomonadota</taxon>
        <taxon>Gammaproteobacteria</taxon>
        <taxon>Cellvibrionales</taxon>
        <taxon>Cellvibrionaceae</taxon>
        <taxon>Candidatus Endobugula</taxon>
    </lineage>
</organism>
<proteinExistence type="predicted"/>
<reference evidence="1 2" key="1">
    <citation type="journal article" date="2016" name="Appl. Environ. Microbiol.">
        <title>Lack of Overt Genome Reduction in the Bryostatin-Producing Bryozoan Symbiont "Candidatus Endobugula sertula".</title>
        <authorList>
            <person name="Miller I.J."/>
            <person name="Vanee N."/>
            <person name="Fong S.S."/>
            <person name="Lim-Fong G.E."/>
            <person name="Kwan J.C."/>
        </authorList>
    </citation>
    <scope>NUCLEOTIDE SEQUENCE [LARGE SCALE GENOMIC DNA]</scope>
    <source>
        <strain evidence="1">AB1-4</strain>
    </source>
</reference>
<dbReference type="AlphaFoldDB" id="A0A1D2QLG0"/>